<reference evidence="1 2" key="1">
    <citation type="submission" date="2020-08" db="EMBL/GenBank/DDBJ databases">
        <title>Genomic Encyclopedia of Type Strains, Phase IV (KMG-IV): sequencing the most valuable type-strain genomes for metagenomic binning, comparative biology and taxonomic classification.</title>
        <authorList>
            <person name="Goeker M."/>
        </authorList>
    </citation>
    <scope>NUCLEOTIDE SEQUENCE [LARGE SCALE GENOMIC DNA]</scope>
    <source>
        <strain evidence="1 2">DSM 103725</strain>
    </source>
</reference>
<proteinExistence type="predicted"/>
<evidence type="ECO:0000313" key="2">
    <source>
        <dbReference type="Proteomes" id="UP000541810"/>
    </source>
</evidence>
<dbReference type="AlphaFoldDB" id="A0A7X0H7T1"/>
<gene>
    <name evidence="1" type="ORF">HNQ40_002655</name>
</gene>
<protein>
    <submittedName>
        <fullName evidence="1">Uncharacterized protein</fullName>
    </submittedName>
</protein>
<name>A0A7X0H7T1_9BACT</name>
<dbReference type="RefSeq" id="WP_184678343.1">
    <property type="nucleotide sequence ID" value="NZ_JACHGY010000001.1"/>
</dbReference>
<sequence>MSAINELATGTKINVKIVKQPTSAAASKTLVRLLSKDPAVIAENKRHAKIRNKSQWMSTRGGRWRIWESRLAKQHPVKGALGEEGTIVASYDVLKDLPSVERFVEVTAVN</sequence>
<keyword evidence="2" id="KW-1185">Reference proteome</keyword>
<organism evidence="1 2">
    <name type="scientific">Algisphaera agarilytica</name>
    <dbReference type="NCBI Taxonomy" id="1385975"/>
    <lineage>
        <taxon>Bacteria</taxon>
        <taxon>Pseudomonadati</taxon>
        <taxon>Planctomycetota</taxon>
        <taxon>Phycisphaerae</taxon>
        <taxon>Phycisphaerales</taxon>
        <taxon>Phycisphaeraceae</taxon>
        <taxon>Algisphaera</taxon>
    </lineage>
</organism>
<accession>A0A7X0H7T1</accession>
<evidence type="ECO:0000313" key="1">
    <source>
        <dbReference type="EMBL" id="MBB6430849.1"/>
    </source>
</evidence>
<dbReference type="EMBL" id="JACHGY010000001">
    <property type="protein sequence ID" value="MBB6430849.1"/>
    <property type="molecule type" value="Genomic_DNA"/>
</dbReference>
<dbReference type="Proteomes" id="UP000541810">
    <property type="component" value="Unassembled WGS sequence"/>
</dbReference>
<comment type="caution">
    <text evidence="1">The sequence shown here is derived from an EMBL/GenBank/DDBJ whole genome shotgun (WGS) entry which is preliminary data.</text>
</comment>